<dbReference type="InterPro" id="IPR000697">
    <property type="entry name" value="WH1/EVH1_dom"/>
</dbReference>
<feature type="domain" description="WH1" evidence="11">
    <location>
        <begin position="314"/>
        <end position="427"/>
    </location>
</feature>
<dbReference type="SMART" id="SM00461">
    <property type="entry name" value="WH1"/>
    <property type="match status" value="1"/>
</dbReference>
<dbReference type="VEuPathDB" id="VectorBase:MDOMA2_009883"/>
<feature type="compositionally biased region" description="Pro residues" evidence="10">
    <location>
        <begin position="810"/>
        <end position="824"/>
    </location>
</feature>
<sequence>MKKLYAKTSFSSKNRSKSAKNENDPHSADSLIKYHDPILAFQPSKCKDVNGDSQQKYKPKHPFGAKLQNLEHLRNPQFSSGENSNVIMPVVSTSPYEESPYYYTITELENLQMLDHRHPHFHHHHNPQHHLKMQQMHAGGKVYHQHSQLVLQLPSVTSTSTTEDNFACDTIDSPMTSCGQQQQQQQRLLSSPPIYEAPQMNSSSSSSGASSLLSRSSSNLSSPTATIKSTAMGLRRQTSLSAATATTPPPPPHQYHYDPYDASIQHHQMSYQTQHHSQQQSLSQSRQQLQLSPTSPPRDNLSPNGDFMNNSISPTLSVEQSIIGARASVMVYDDNQKKWVPSGTSSGLSKVQIYHHQQNNTFRVVGRKLQDHEVVINCSILKGLKYNQATATFHQWRDSKYVYGLNFSSQNDAEAFARAMMHALEVLSGRVANNPGQPTNGNGYEEDMGYRTMTSEDAAILRQQQQITGQVTPSAQTPTSQTNQNNIPQSPPTPQQGHHRTSRNSLSAPAAPQPPQMQQHQQQQQQQHSIYGHTTGPTQNGMQQHPQQQQQPPMQPQQQQIPPGPGQPPQQSYHTPSQMQQTQQQLQQQQQQHALYATQQMVNAGGYQQQPNQYQQSHYVLSNSNPNLNMHQYPQQQQVVGGMIPQAPQPPMPPPHQNGGVPHYVSSQQQMGPGGISNSQSANNVYGSQPPQMGGGGIPMPPQPPQPPAMPNGPPAPPNAYGQMNGGGQVQQTENPYGQVPGAPPMMPVNSSAPVGNVPMPPPLNRMSSSTGGGPGGAPGAPGAPAPPPPPAFGGAAPPMFNGNAGGAGPVPPPPQPPAPPAPPAMGGGGPGGPSGGPAAPPPPPPPPIGGGGAGPAAKKEDPQADLMGSLAAQLQQAKLKKKSTPAPTENSGSSTPSGGSGNYGTIGRGGSGGGMASMMDEMAKTLARRRAQAEKKDPDSEPEVKQRPWEKSNTLPHKLGSSSSANSNNSNANSSHNTSNSGSESPRPMRKRFGSASEETILKVNGDGLSVAGLSNSDLEQLKAEIVREMKTEIQKVKQEIIEAIKSEFNRR</sequence>
<name>A0A1I8NGM0_MUSDO</name>
<feature type="compositionally biased region" description="Pro residues" evidence="10">
    <location>
        <begin position="699"/>
        <end position="718"/>
    </location>
</feature>
<evidence type="ECO:0000256" key="3">
    <source>
        <dbReference type="ARBA" id="ARBA00009785"/>
    </source>
</evidence>
<feature type="region of interest" description="Disordered" evidence="10">
    <location>
        <begin position="648"/>
        <end position="1000"/>
    </location>
</feature>
<accession>A0A1I8NGM0</accession>
<dbReference type="InterPro" id="IPR011993">
    <property type="entry name" value="PH-like_dom_sf"/>
</dbReference>
<dbReference type="InterPro" id="IPR014885">
    <property type="entry name" value="VASP_tetra"/>
</dbReference>
<feature type="compositionally biased region" description="Low complexity" evidence="10">
    <location>
        <begin position="265"/>
        <end position="292"/>
    </location>
</feature>
<dbReference type="Gene3D" id="1.20.5.1160">
    <property type="entry name" value="Vasodilator-stimulated phosphoprotein"/>
    <property type="match status" value="1"/>
</dbReference>
<dbReference type="AlphaFoldDB" id="A0A1I8NGM0"/>
<dbReference type="SUPFAM" id="SSF118370">
    <property type="entry name" value="Vasodilator-stimulated phosphoprotein, VASP, tetramerisation domain"/>
    <property type="match status" value="1"/>
</dbReference>
<feature type="compositionally biased region" description="Pro residues" evidence="10">
    <location>
        <begin position="782"/>
        <end position="792"/>
    </location>
</feature>
<feature type="compositionally biased region" description="Gly residues" evidence="10">
    <location>
        <begin position="826"/>
        <end position="836"/>
    </location>
</feature>
<dbReference type="GO" id="GO:0005856">
    <property type="term" value="C:cytoskeleton"/>
    <property type="evidence" value="ECO:0007669"/>
    <property type="project" value="UniProtKB-SubCell"/>
</dbReference>
<dbReference type="FunFam" id="1.20.5.1160:FF:000011">
    <property type="entry name" value="protein enabled isoform X5"/>
    <property type="match status" value="1"/>
</dbReference>
<evidence type="ECO:0000256" key="8">
    <source>
        <dbReference type="ARBA" id="ARBA00023212"/>
    </source>
</evidence>
<keyword evidence="7" id="KW-0009">Actin-binding</keyword>
<feature type="compositionally biased region" description="Polar residues" evidence="10">
    <location>
        <begin position="301"/>
        <end position="310"/>
    </location>
</feature>
<evidence type="ECO:0000259" key="11">
    <source>
        <dbReference type="PROSITE" id="PS50229"/>
    </source>
</evidence>
<evidence type="ECO:0000256" key="2">
    <source>
        <dbReference type="ARBA" id="ARBA00004510"/>
    </source>
</evidence>
<feature type="compositionally biased region" description="Gly residues" evidence="10">
    <location>
        <begin position="899"/>
        <end position="916"/>
    </location>
</feature>
<dbReference type="SUPFAM" id="SSF50729">
    <property type="entry name" value="PH domain-like"/>
    <property type="match status" value="1"/>
</dbReference>
<dbReference type="EnsemblMetazoa" id="MDOA014934-RE">
    <property type="protein sequence ID" value="MDOA014934-PE"/>
    <property type="gene ID" value="MDOA014934"/>
</dbReference>
<dbReference type="Pfam" id="PF00568">
    <property type="entry name" value="WH1"/>
    <property type="match status" value="1"/>
</dbReference>
<evidence type="ECO:0000256" key="4">
    <source>
        <dbReference type="ARBA" id="ARBA00022490"/>
    </source>
</evidence>
<feature type="compositionally biased region" description="Pro residues" evidence="10">
    <location>
        <begin position="839"/>
        <end position="849"/>
    </location>
</feature>
<dbReference type="PROSITE" id="PS50229">
    <property type="entry name" value="WH1"/>
    <property type="match status" value="1"/>
</dbReference>
<feature type="region of interest" description="Disordered" evidence="10">
    <location>
        <begin position="194"/>
        <end position="310"/>
    </location>
</feature>
<feature type="region of interest" description="Disordered" evidence="10">
    <location>
        <begin position="1"/>
        <end position="31"/>
    </location>
</feature>
<evidence type="ECO:0000256" key="6">
    <source>
        <dbReference type="ARBA" id="ARBA00023036"/>
    </source>
</evidence>
<dbReference type="CDD" id="cd01207">
    <property type="entry name" value="EVH1_Ena_VASP-like"/>
    <property type="match status" value="1"/>
</dbReference>
<dbReference type="PANTHER" id="PTHR11202:SF22">
    <property type="entry name" value="PROTEIN ENABLED"/>
    <property type="match status" value="1"/>
</dbReference>
<dbReference type="GO" id="GO:0003779">
    <property type="term" value="F:actin binding"/>
    <property type="evidence" value="ECO:0007669"/>
    <property type="project" value="UniProtKB-KW"/>
</dbReference>
<feature type="compositionally biased region" description="Basic and acidic residues" evidence="10">
    <location>
        <begin position="19"/>
        <end position="31"/>
    </location>
</feature>
<feature type="compositionally biased region" description="Polar residues" evidence="10">
    <location>
        <begin position="665"/>
        <end position="689"/>
    </location>
</feature>
<keyword evidence="4" id="KW-0963">Cytoplasm</keyword>
<keyword evidence="6" id="KW-0729">SH3-binding</keyword>
<keyword evidence="9" id="KW-0966">Cell projection</keyword>
<feature type="compositionally biased region" description="Low complexity" evidence="10">
    <location>
        <begin position="537"/>
        <end position="561"/>
    </location>
</feature>
<feature type="compositionally biased region" description="Low complexity" evidence="10">
    <location>
        <begin position="202"/>
        <end position="222"/>
    </location>
</feature>
<dbReference type="Pfam" id="PF08776">
    <property type="entry name" value="VASP_tetra"/>
    <property type="match status" value="1"/>
</dbReference>
<dbReference type="GO" id="GO:0005829">
    <property type="term" value="C:cytosol"/>
    <property type="evidence" value="ECO:0007669"/>
    <property type="project" value="UniProtKB-ARBA"/>
</dbReference>
<dbReference type="GO" id="GO:0017124">
    <property type="term" value="F:SH3 domain binding"/>
    <property type="evidence" value="ECO:0007669"/>
    <property type="project" value="UniProtKB-KW"/>
</dbReference>
<evidence type="ECO:0000256" key="9">
    <source>
        <dbReference type="ARBA" id="ARBA00023273"/>
    </source>
</evidence>
<evidence type="ECO:0000313" key="13">
    <source>
        <dbReference type="Proteomes" id="UP001652621"/>
    </source>
</evidence>
<feature type="region of interest" description="Disordered" evidence="10">
    <location>
        <begin position="467"/>
        <end position="591"/>
    </location>
</feature>
<evidence type="ECO:0000256" key="7">
    <source>
        <dbReference type="ARBA" id="ARBA00023203"/>
    </source>
</evidence>
<evidence type="ECO:0000256" key="10">
    <source>
        <dbReference type="SAM" id="MobiDB-lite"/>
    </source>
</evidence>
<feature type="compositionally biased region" description="Low complexity" evidence="10">
    <location>
        <begin position="516"/>
        <end position="527"/>
    </location>
</feature>
<keyword evidence="13" id="KW-1185">Reference proteome</keyword>
<dbReference type="InterPro" id="IPR038023">
    <property type="entry name" value="VASP_sf"/>
</dbReference>
<dbReference type="STRING" id="7370.A0A1I8NGM0"/>
<feature type="compositionally biased region" description="Gly residues" evidence="10">
    <location>
        <begin position="771"/>
        <end position="780"/>
    </location>
</feature>
<dbReference type="FunFam" id="2.30.29.30:FF:000047">
    <property type="entry name" value="vasodilator-stimulated phosphoprotein isoform X2"/>
    <property type="match status" value="1"/>
</dbReference>
<comment type="similarity">
    <text evidence="3">Belongs to the Ena/VASP family.</text>
</comment>
<protein>
    <submittedName>
        <fullName evidence="14">Protein enabled isoform X1</fullName>
    </submittedName>
</protein>
<dbReference type="OrthoDB" id="31170at2759"/>
<evidence type="ECO:0000256" key="5">
    <source>
        <dbReference type="ARBA" id="ARBA00022553"/>
    </source>
</evidence>
<evidence type="ECO:0000313" key="14">
    <source>
        <dbReference type="RefSeq" id="XP_011293201.1"/>
    </source>
</evidence>
<feature type="compositionally biased region" description="Low complexity" evidence="10">
    <location>
        <begin position="578"/>
        <end position="591"/>
    </location>
</feature>
<gene>
    <name evidence="12" type="primary">101897814</name>
    <name evidence="14" type="synonym">LOC101897814</name>
</gene>
<dbReference type="RefSeq" id="XP_011293201.1">
    <property type="nucleotide sequence ID" value="XM_011294899.2"/>
</dbReference>
<dbReference type="VEuPathDB" id="VectorBase:MDOA014934"/>
<keyword evidence="5" id="KW-0597">Phosphoprotein</keyword>
<feature type="compositionally biased region" description="Low complexity" evidence="10">
    <location>
        <begin position="962"/>
        <end position="986"/>
    </location>
</feature>
<dbReference type="Gene3D" id="2.30.29.30">
    <property type="entry name" value="Pleckstrin-homology domain (PH domain)/Phosphotyrosine-binding domain (PTB)"/>
    <property type="match status" value="1"/>
</dbReference>
<feature type="compositionally biased region" description="Polar residues" evidence="10">
    <location>
        <begin position="467"/>
        <end position="488"/>
    </location>
</feature>
<evidence type="ECO:0000256" key="1">
    <source>
        <dbReference type="ARBA" id="ARBA00004245"/>
    </source>
</evidence>
<dbReference type="GO" id="GO:0030027">
    <property type="term" value="C:lamellipodium"/>
    <property type="evidence" value="ECO:0007669"/>
    <property type="project" value="UniProtKB-SubCell"/>
</dbReference>
<evidence type="ECO:0000313" key="12">
    <source>
        <dbReference type="EnsemblMetazoa" id="MDOA014934-PE"/>
    </source>
</evidence>
<feature type="compositionally biased region" description="Basic and acidic residues" evidence="10">
    <location>
        <begin position="932"/>
        <end position="951"/>
    </location>
</feature>
<proteinExistence type="inferred from homology"/>
<dbReference type="Proteomes" id="UP001652621">
    <property type="component" value="Unplaced"/>
</dbReference>
<reference evidence="14" key="2">
    <citation type="submission" date="2025-04" db="UniProtKB">
        <authorList>
            <consortium name="RefSeq"/>
        </authorList>
    </citation>
    <scope>IDENTIFICATION</scope>
    <source>
        <strain evidence="14">Aabys</strain>
    </source>
</reference>
<keyword evidence="8" id="KW-0206">Cytoskeleton</keyword>
<dbReference type="GO" id="GO:0030054">
    <property type="term" value="C:cell junction"/>
    <property type="evidence" value="ECO:0007669"/>
    <property type="project" value="UniProtKB-ARBA"/>
</dbReference>
<organism evidence="12">
    <name type="scientific">Musca domestica</name>
    <name type="common">House fly</name>
    <dbReference type="NCBI Taxonomy" id="7370"/>
    <lineage>
        <taxon>Eukaryota</taxon>
        <taxon>Metazoa</taxon>
        <taxon>Ecdysozoa</taxon>
        <taxon>Arthropoda</taxon>
        <taxon>Hexapoda</taxon>
        <taxon>Insecta</taxon>
        <taxon>Pterygota</taxon>
        <taxon>Neoptera</taxon>
        <taxon>Endopterygota</taxon>
        <taxon>Diptera</taxon>
        <taxon>Brachycera</taxon>
        <taxon>Muscomorpha</taxon>
        <taxon>Muscoidea</taxon>
        <taxon>Muscidae</taxon>
        <taxon>Musca</taxon>
    </lineage>
</organism>
<comment type="subcellular location">
    <subcellularLocation>
        <location evidence="2">Cell projection</location>
        <location evidence="2">Lamellipodium</location>
    </subcellularLocation>
    <subcellularLocation>
        <location evidence="1">Cytoplasm</location>
        <location evidence="1">Cytoskeleton</location>
    </subcellularLocation>
</comment>
<reference evidence="12" key="1">
    <citation type="submission" date="2020-05" db="UniProtKB">
        <authorList>
            <consortium name="EnsemblMetazoa"/>
        </authorList>
    </citation>
    <scope>IDENTIFICATION</scope>
    <source>
        <strain evidence="12">Aabys</strain>
    </source>
</reference>
<dbReference type="PANTHER" id="PTHR11202">
    <property type="entry name" value="SPROUTY-RELATED, EVH1 DOMAIN-CONTAINING PROTEIN FAMILY MEMBER"/>
    <property type="match status" value="1"/>
</dbReference>